<feature type="transmembrane region" description="Helical" evidence="1">
    <location>
        <begin position="63"/>
        <end position="83"/>
    </location>
</feature>
<evidence type="ECO:0000313" key="3">
    <source>
        <dbReference type="Proteomes" id="UP000187151"/>
    </source>
</evidence>
<dbReference type="InterPro" id="IPR013783">
    <property type="entry name" value="Ig-like_fold"/>
</dbReference>
<organism evidence="2 3">
    <name type="scientific">Streptomyces amritsarensis</name>
    <dbReference type="NCBI Taxonomy" id="681158"/>
    <lineage>
        <taxon>Bacteria</taxon>
        <taxon>Bacillati</taxon>
        <taxon>Actinomycetota</taxon>
        <taxon>Actinomycetes</taxon>
        <taxon>Kitasatosporales</taxon>
        <taxon>Streptomycetaceae</taxon>
        <taxon>Streptomyces</taxon>
    </lineage>
</organism>
<accession>A0ABX3FX94</accession>
<reference evidence="2 3" key="1">
    <citation type="submission" date="2016-01" db="EMBL/GenBank/DDBJ databases">
        <title>Streptomyces amritsarensis strain MTCC 11845 genome sequencing and assembly.</title>
        <authorList>
            <person name="Sharma D."/>
            <person name="Nair G.R."/>
            <person name="Kaur G."/>
            <person name="Manhas R.K."/>
            <person name="Mayilraj S."/>
        </authorList>
    </citation>
    <scope>NUCLEOTIDE SEQUENCE [LARGE SCALE GENOMIC DNA]</scope>
    <source>
        <strain evidence="2 3">MTCC 11845</strain>
    </source>
</reference>
<dbReference type="InterPro" id="IPR015919">
    <property type="entry name" value="Cadherin-like_sf"/>
</dbReference>
<name>A0ABX3FX94_9ACTN</name>
<keyword evidence="1" id="KW-0472">Membrane</keyword>
<dbReference type="EMBL" id="MQUR01000113">
    <property type="protein sequence ID" value="OLZ53065.1"/>
    <property type="molecule type" value="Genomic_DNA"/>
</dbReference>
<dbReference type="Proteomes" id="UP000187151">
    <property type="component" value="Unassembled WGS sequence"/>
</dbReference>
<dbReference type="SUPFAM" id="SSF49313">
    <property type="entry name" value="Cadherin-like"/>
    <property type="match status" value="1"/>
</dbReference>
<dbReference type="Pfam" id="PF05345">
    <property type="entry name" value="He_PIG"/>
    <property type="match status" value="1"/>
</dbReference>
<sequence length="189" mass="19480">MTRCGAIDAATRAAYDAEAPSRLEHTYPVRELTAFRDAYRNRPSRPTSSEVLLSTHLRTPRRLAVLAIGLAALLAAPAGPALAAPQAAAAPAAHGATAAPVVANPGSQVGFQWDSAHLQITAAGGVKPYTWSASNLHLGTSINPSTGLISGVLRGSGTRTVTVTAKDATGASASVSFTWRVIRDACPRC</sequence>
<evidence type="ECO:0000313" key="2">
    <source>
        <dbReference type="EMBL" id="OLZ53065.1"/>
    </source>
</evidence>
<comment type="caution">
    <text evidence="2">The sequence shown here is derived from an EMBL/GenBank/DDBJ whole genome shotgun (WGS) entry which is preliminary data.</text>
</comment>
<protein>
    <submittedName>
        <fullName evidence="2">Uncharacterized protein</fullName>
    </submittedName>
</protein>
<proteinExistence type="predicted"/>
<evidence type="ECO:0000256" key="1">
    <source>
        <dbReference type="SAM" id="Phobius"/>
    </source>
</evidence>
<dbReference type="Gene3D" id="2.60.40.10">
    <property type="entry name" value="Immunoglobulins"/>
    <property type="match status" value="1"/>
</dbReference>
<keyword evidence="1" id="KW-0812">Transmembrane</keyword>
<keyword evidence="3" id="KW-1185">Reference proteome</keyword>
<keyword evidence="1" id="KW-1133">Transmembrane helix</keyword>
<gene>
    <name evidence="2" type="ORF">AVW11_31335</name>
</gene>